<dbReference type="InterPro" id="IPR043502">
    <property type="entry name" value="DNA/RNA_pol_sf"/>
</dbReference>
<name>A0A061E5N7_THECC</name>
<dbReference type="Pfam" id="PF07727">
    <property type="entry name" value="RVT_2"/>
    <property type="match status" value="1"/>
</dbReference>
<dbReference type="InterPro" id="IPR013103">
    <property type="entry name" value="RVT_2"/>
</dbReference>
<dbReference type="Gramene" id="EOY00276">
    <property type="protein sequence ID" value="EOY00276"/>
    <property type="gene ID" value="TCM_010117"/>
</dbReference>
<dbReference type="PANTHER" id="PTHR11439">
    <property type="entry name" value="GAG-POL-RELATED RETROTRANSPOSON"/>
    <property type="match status" value="1"/>
</dbReference>
<evidence type="ECO:0000259" key="1">
    <source>
        <dbReference type="Pfam" id="PF07727"/>
    </source>
</evidence>
<dbReference type="GO" id="GO:0016301">
    <property type="term" value="F:kinase activity"/>
    <property type="evidence" value="ECO:0007669"/>
    <property type="project" value="UniProtKB-KW"/>
</dbReference>
<reference evidence="2 3" key="1">
    <citation type="journal article" date="2013" name="Genome Biol.">
        <title>The genome sequence of the most widely cultivated cacao type and its use to identify candidate genes regulating pod color.</title>
        <authorList>
            <person name="Motamayor J.C."/>
            <person name="Mockaitis K."/>
            <person name="Schmutz J."/>
            <person name="Haiminen N."/>
            <person name="Iii D.L."/>
            <person name="Cornejo O."/>
            <person name="Findley S.D."/>
            <person name="Zheng P."/>
            <person name="Utro F."/>
            <person name="Royaert S."/>
            <person name="Saski C."/>
            <person name="Jenkins J."/>
            <person name="Podicheti R."/>
            <person name="Zhao M."/>
            <person name="Scheffler B.E."/>
            <person name="Stack J.C."/>
            <person name="Feltus F.A."/>
            <person name="Mustiga G.M."/>
            <person name="Amores F."/>
            <person name="Phillips W."/>
            <person name="Marelli J.P."/>
            <person name="May G.D."/>
            <person name="Shapiro H."/>
            <person name="Ma J."/>
            <person name="Bustamante C.D."/>
            <person name="Schnell R.J."/>
            <person name="Main D."/>
            <person name="Gilbert D."/>
            <person name="Parida L."/>
            <person name="Kuhn D.N."/>
        </authorList>
    </citation>
    <scope>NUCLEOTIDE SEQUENCE [LARGE SCALE GENOMIC DNA]</scope>
    <source>
        <strain evidence="3">cv. Matina 1-6</strain>
    </source>
</reference>
<feature type="domain" description="Reverse transcriptase Ty1/copia-type" evidence="1">
    <location>
        <begin position="11"/>
        <end position="259"/>
    </location>
</feature>
<dbReference type="AlphaFoldDB" id="A0A061E5N7"/>
<evidence type="ECO:0000313" key="2">
    <source>
        <dbReference type="EMBL" id="EOY00276.1"/>
    </source>
</evidence>
<sequence>MIAELKALEDNGTWSIVPLPSNCHAVGCKWVYKVKLHANGSIERYKARLVAKGYNQVEGFDYQETFSPIAKQTTVKVFFALTAAYNWHLSHHDVNNAFLDGDLAEEVYMEIPQGYSIKGEYPNSSSKMVCRLHKSLYGLKQASRQWNAKLTASIVKYGFKQSTSDYSLFTMRTINGDFVALLVHVDDIFIASNSTQTEFDVKNFLSSQFKLKDLGKVKYFLGLEVARSPEGISICQRKYTLDLLEEYGLLGPKPVSTPIDYNHRLSKVSEGNELVDATSYRQLVGKLLVLKYLKKAPGQGILMKSKNNLKISGYSNSDWAGCLDTRKSITGYCIFIGDSLVSWKSKKQSVVARSSAEAEYRAMATTCCEIIWLKYLMSDFGINDSEAINLYSDSQSAIHISRNPVHHERTKHIEMDCHFIREKVLTGVIKPLHISTDSQLSDIFTKALQPRQFYKLLGKMNVHNIHCPS</sequence>
<protein>
    <submittedName>
        <fullName evidence="2">Cysteine-rich RLK (RECEPTOR-like protein kinase) 8, putative</fullName>
    </submittedName>
</protein>
<dbReference type="EMBL" id="CM001880">
    <property type="protein sequence ID" value="EOY00276.1"/>
    <property type="molecule type" value="Genomic_DNA"/>
</dbReference>
<accession>A0A061E5N7</accession>
<organism evidence="2 3">
    <name type="scientific">Theobroma cacao</name>
    <name type="common">Cacao</name>
    <name type="synonym">Cocoa</name>
    <dbReference type="NCBI Taxonomy" id="3641"/>
    <lineage>
        <taxon>Eukaryota</taxon>
        <taxon>Viridiplantae</taxon>
        <taxon>Streptophyta</taxon>
        <taxon>Embryophyta</taxon>
        <taxon>Tracheophyta</taxon>
        <taxon>Spermatophyta</taxon>
        <taxon>Magnoliopsida</taxon>
        <taxon>eudicotyledons</taxon>
        <taxon>Gunneridae</taxon>
        <taxon>Pentapetalae</taxon>
        <taxon>rosids</taxon>
        <taxon>malvids</taxon>
        <taxon>Malvales</taxon>
        <taxon>Malvaceae</taxon>
        <taxon>Byttnerioideae</taxon>
        <taxon>Theobroma</taxon>
    </lineage>
</organism>
<gene>
    <name evidence="2" type="ORF">TCM_010117</name>
</gene>
<dbReference type="CDD" id="cd09272">
    <property type="entry name" value="RNase_HI_RT_Ty1"/>
    <property type="match status" value="1"/>
</dbReference>
<keyword evidence="2" id="KW-0418">Kinase</keyword>
<dbReference type="InParanoid" id="A0A061E5N7"/>
<dbReference type="PANTHER" id="PTHR11439:SF498">
    <property type="entry name" value="DNAK FAMILY PROTEIN"/>
    <property type="match status" value="1"/>
</dbReference>
<dbReference type="Proteomes" id="UP000026915">
    <property type="component" value="Chromosome 2"/>
</dbReference>
<dbReference type="SUPFAM" id="SSF56672">
    <property type="entry name" value="DNA/RNA polymerases"/>
    <property type="match status" value="1"/>
</dbReference>
<dbReference type="STRING" id="3641.A0A061E5N7"/>
<evidence type="ECO:0000313" key="3">
    <source>
        <dbReference type="Proteomes" id="UP000026915"/>
    </source>
</evidence>
<proteinExistence type="predicted"/>
<dbReference type="eggNOG" id="KOG0017">
    <property type="taxonomic scope" value="Eukaryota"/>
</dbReference>
<dbReference type="OMA" id="ESEYMAM"/>
<dbReference type="HOGENOM" id="CLU_001650_21_3_1"/>
<keyword evidence="2" id="KW-0808">Transferase</keyword>
<keyword evidence="3" id="KW-1185">Reference proteome</keyword>